<proteinExistence type="predicted"/>
<gene>
    <name evidence="2" type="ORF">EZS28_050028</name>
</gene>
<organism evidence="2 3">
    <name type="scientific">Streblomastix strix</name>
    <dbReference type="NCBI Taxonomy" id="222440"/>
    <lineage>
        <taxon>Eukaryota</taxon>
        <taxon>Metamonada</taxon>
        <taxon>Preaxostyla</taxon>
        <taxon>Oxymonadida</taxon>
        <taxon>Streblomastigidae</taxon>
        <taxon>Streblomastix</taxon>
    </lineage>
</organism>
<feature type="region of interest" description="Disordered" evidence="1">
    <location>
        <begin position="1"/>
        <end position="20"/>
    </location>
</feature>
<dbReference type="Proteomes" id="UP000324800">
    <property type="component" value="Unassembled WGS sequence"/>
</dbReference>
<comment type="caution">
    <text evidence="2">The sequence shown here is derived from an EMBL/GenBank/DDBJ whole genome shotgun (WGS) entry which is preliminary data.</text>
</comment>
<reference evidence="2 3" key="1">
    <citation type="submission" date="2019-03" db="EMBL/GenBank/DDBJ databases">
        <title>Single cell metagenomics reveals metabolic interactions within the superorganism composed of flagellate Streblomastix strix and complex community of Bacteroidetes bacteria on its surface.</title>
        <authorList>
            <person name="Treitli S.C."/>
            <person name="Kolisko M."/>
            <person name="Husnik F."/>
            <person name="Keeling P."/>
            <person name="Hampl V."/>
        </authorList>
    </citation>
    <scope>NUCLEOTIDE SEQUENCE [LARGE SCALE GENOMIC DNA]</scope>
    <source>
        <strain evidence="2">ST1C</strain>
    </source>
</reference>
<accession>A0A5J4TAH6</accession>
<protein>
    <submittedName>
        <fullName evidence="2">Uncharacterized protein</fullName>
    </submittedName>
</protein>
<name>A0A5J4TAH6_9EUKA</name>
<dbReference type="EMBL" id="SNRW01036312">
    <property type="protein sequence ID" value="KAA6354445.1"/>
    <property type="molecule type" value="Genomic_DNA"/>
</dbReference>
<evidence type="ECO:0000313" key="3">
    <source>
        <dbReference type="Proteomes" id="UP000324800"/>
    </source>
</evidence>
<feature type="non-terminal residue" evidence="2">
    <location>
        <position position="55"/>
    </location>
</feature>
<feature type="compositionally biased region" description="Low complexity" evidence="1">
    <location>
        <begin position="1"/>
        <end position="14"/>
    </location>
</feature>
<sequence length="55" mass="6106">MNSRNNEPNQPNSNPKKKKLLQGNCCSYLKSLFGGLQTGCGSYLMSILQLLEKTD</sequence>
<evidence type="ECO:0000313" key="2">
    <source>
        <dbReference type="EMBL" id="KAA6354445.1"/>
    </source>
</evidence>
<evidence type="ECO:0000256" key="1">
    <source>
        <dbReference type="SAM" id="MobiDB-lite"/>
    </source>
</evidence>
<dbReference type="AlphaFoldDB" id="A0A5J4TAH6"/>